<dbReference type="SUPFAM" id="SSF47473">
    <property type="entry name" value="EF-hand"/>
    <property type="match status" value="1"/>
</dbReference>
<protein>
    <recommendedName>
        <fullName evidence="2">EF-hand domain-containing protein</fullName>
    </recommendedName>
</protein>
<keyword evidence="1" id="KW-0106">Calcium</keyword>
<evidence type="ECO:0000256" key="1">
    <source>
        <dbReference type="ARBA" id="ARBA00022837"/>
    </source>
</evidence>
<feature type="domain" description="EF-hand" evidence="2">
    <location>
        <begin position="1"/>
        <end position="30"/>
    </location>
</feature>
<dbReference type="InterPro" id="IPR011992">
    <property type="entry name" value="EF-hand-dom_pair"/>
</dbReference>
<evidence type="ECO:0000259" key="2">
    <source>
        <dbReference type="PROSITE" id="PS50222"/>
    </source>
</evidence>
<gene>
    <name evidence="3" type="ORF">HFQ381_LOCUS34533</name>
</gene>
<comment type="caution">
    <text evidence="3">The sequence shown here is derived from an EMBL/GenBank/DDBJ whole genome shotgun (WGS) entry which is preliminary data.</text>
</comment>
<organism evidence="3 4">
    <name type="scientific">Rotaria socialis</name>
    <dbReference type="NCBI Taxonomy" id="392032"/>
    <lineage>
        <taxon>Eukaryota</taxon>
        <taxon>Metazoa</taxon>
        <taxon>Spiralia</taxon>
        <taxon>Gnathifera</taxon>
        <taxon>Rotifera</taxon>
        <taxon>Eurotatoria</taxon>
        <taxon>Bdelloidea</taxon>
        <taxon>Philodinida</taxon>
        <taxon>Philodinidae</taxon>
        <taxon>Rotaria</taxon>
    </lineage>
</organism>
<dbReference type="Proteomes" id="UP000663851">
    <property type="component" value="Unassembled WGS sequence"/>
</dbReference>
<dbReference type="Pfam" id="PF00036">
    <property type="entry name" value="EF-hand_1"/>
    <property type="match status" value="1"/>
</dbReference>
<proteinExistence type="predicted"/>
<dbReference type="EMBL" id="CAJOBO010016869">
    <property type="protein sequence ID" value="CAF4626356.1"/>
    <property type="molecule type" value="Genomic_DNA"/>
</dbReference>
<dbReference type="Gene3D" id="1.10.238.10">
    <property type="entry name" value="EF-hand"/>
    <property type="match status" value="1"/>
</dbReference>
<reference evidence="3" key="1">
    <citation type="submission" date="2021-02" db="EMBL/GenBank/DDBJ databases">
        <authorList>
            <person name="Nowell W R."/>
        </authorList>
    </citation>
    <scope>NUCLEOTIDE SEQUENCE</scope>
</reference>
<evidence type="ECO:0000313" key="3">
    <source>
        <dbReference type="EMBL" id="CAF4626356.1"/>
    </source>
</evidence>
<evidence type="ECO:0000313" key="4">
    <source>
        <dbReference type="Proteomes" id="UP000663851"/>
    </source>
</evidence>
<dbReference type="InterPro" id="IPR018247">
    <property type="entry name" value="EF_Hand_1_Ca_BS"/>
</dbReference>
<dbReference type="GO" id="GO:0005509">
    <property type="term" value="F:calcium ion binding"/>
    <property type="evidence" value="ECO:0007669"/>
    <property type="project" value="InterPro"/>
</dbReference>
<feature type="non-terminal residue" evidence="3">
    <location>
        <position position="1"/>
    </location>
</feature>
<dbReference type="AlphaFoldDB" id="A0A821DWC7"/>
<dbReference type="InterPro" id="IPR002048">
    <property type="entry name" value="EF_hand_dom"/>
</dbReference>
<sequence>PAIFEAFDENRDGSIDFKEFACGISAACRGPQIERYKCKPNNLFHCWLFINDINMYKKCIRFT</sequence>
<name>A0A821DWC7_9BILA</name>
<dbReference type="PROSITE" id="PS50222">
    <property type="entry name" value="EF_HAND_2"/>
    <property type="match status" value="1"/>
</dbReference>
<accession>A0A821DWC7</accession>
<dbReference type="PROSITE" id="PS00018">
    <property type="entry name" value="EF_HAND_1"/>
    <property type="match status" value="1"/>
</dbReference>